<reference evidence="2" key="1">
    <citation type="submission" date="2020-01" db="EMBL/GenBank/DDBJ databases">
        <authorList>
            <person name="Mishra B."/>
        </authorList>
    </citation>
    <scope>NUCLEOTIDE SEQUENCE [LARGE SCALE GENOMIC DNA]</scope>
</reference>
<evidence type="ECO:0000313" key="3">
    <source>
        <dbReference type="Proteomes" id="UP000467841"/>
    </source>
</evidence>
<comment type="caution">
    <text evidence="2">The sequence shown here is derived from an EMBL/GenBank/DDBJ whole genome shotgun (WGS) entry which is preliminary data.</text>
</comment>
<name>A0A6D2JPY3_9BRAS</name>
<evidence type="ECO:0000256" key="1">
    <source>
        <dbReference type="SAM" id="Phobius"/>
    </source>
</evidence>
<dbReference type="AlphaFoldDB" id="A0A6D2JPY3"/>
<dbReference type="Proteomes" id="UP000467841">
    <property type="component" value="Unassembled WGS sequence"/>
</dbReference>
<keyword evidence="3" id="KW-1185">Reference proteome</keyword>
<protein>
    <submittedName>
        <fullName evidence="2">Uncharacterized protein</fullName>
    </submittedName>
</protein>
<dbReference type="EMBL" id="CACVBM020001196">
    <property type="protein sequence ID" value="CAA7038692.1"/>
    <property type="molecule type" value="Genomic_DNA"/>
</dbReference>
<gene>
    <name evidence="2" type="ORF">MERR_LOCUS25927</name>
</gene>
<feature type="transmembrane region" description="Helical" evidence="1">
    <location>
        <begin position="15"/>
        <end position="36"/>
    </location>
</feature>
<keyword evidence="1" id="KW-0472">Membrane</keyword>
<keyword evidence="1" id="KW-1133">Transmembrane helix</keyword>
<accession>A0A6D2JPY3</accession>
<sequence length="165" mass="18222">MVLSPNRLGELVKEISLSSFVAALEPVAVMLLIVVWKRVRPVGITRPPLVMWSLRRGDSNSEILHGRGSRGVVRLFWCRKGTSRWIIVVLYDKLAEMEGTKQVWPTFAGMLMETSLAGGSSSREENANAEMGSGPDASKIKAALAPFFLTRFAELLSSGRMLSMR</sequence>
<keyword evidence="1" id="KW-0812">Transmembrane</keyword>
<proteinExistence type="predicted"/>
<evidence type="ECO:0000313" key="2">
    <source>
        <dbReference type="EMBL" id="CAA7038692.1"/>
    </source>
</evidence>
<organism evidence="2 3">
    <name type="scientific">Microthlaspi erraticum</name>
    <dbReference type="NCBI Taxonomy" id="1685480"/>
    <lineage>
        <taxon>Eukaryota</taxon>
        <taxon>Viridiplantae</taxon>
        <taxon>Streptophyta</taxon>
        <taxon>Embryophyta</taxon>
        <taxon>Tracheophyta</taxon>
        <taxon>Spermatophyta</taxon>
        <taxon>Magnoliopsida</taxon>
        <taxon>eudicotyledons</taxon>
        <taxon>Gunneridae</taxon>
        <taxon>Pentapetalae</taxon>
        <taxon>rosids</taxon>
        <taxon>malvids</taxon>
        <taxon>Brassicales</taxon>
        <taxon>Brassicaceae</taxon>
        <taxon>Coluteocarpeae</taxon>
        <taxon>Microthlaspi</taxon>
    </lineage>
</organism>